<protein>
    <submittedName>
        <fullName evidence="1">Uncharacterized protein</fullName>
    </submittedName>
</protein>
<gene>
    <name evidence="1" type="ORF">METZ01_LOCUS95078</name>
</gene>
<organism evidence="1">
    <name type="scientific">marine metagenome</name>
    <dbReference type="NCBI Taxonomy" id="408172"/>
    <lineage>
        <taxon>unclassified sequences</taxon>
        <taxon>metagenomes</taxon>
        <taxon>ecological metagenomes</taxon>
    </lineage>
</organism>
<sequence>MINNYVLAQHGLVQSGPQALASSFLQQDFV</sequence>
<reference evidence="1" key="1">
    <citation type="submission" date="2018-05" db="EMBL/GenBank/DDBJ databases">
        <authorList>
            <person name="Lanie J.A."/>
            <person name="Ng W.-L."/>
            <person name="Kazmierczak K.M."/>
            <person name="Andrzejewski T.M."/>
            <person name="Davidsen T.M."/>
            <person name="Wayne K.J."/>
            <person name="Tettelin H."/>
            <person name="Glass J.I."/>
            <person name="Rusch D."/>
            <person name="Podicherti R."/>
            <person name="Tsui H.-C.T."/>
            <person name="Winkler M.E."/>
        </authorList>
    </citation>
    <scope>NUCLEOTIDE SEQUENCE</scope>
</reference>
<evidence type="ECO:0000313" key="1">
    <source>
        <dbReference type="EMBL" id="SVA42224.1"/>
    </source>
</evidence>
<proteinExistence type="predicted"/>
<name>A0A381VPT3_9ZZZZ</name>
<dbReference type="AlphaFoldDB" id="A0A381VPT3"/>
<dbReference type="EMBL" id="UINC01009414">
    <property type="protein sequence ID" value="SVA42224.1"/>
    <property type="molecule type" value="Genomic_DNA"/>
</dbReference>
<accession>A0A381VPT3</accession>